<comment type="caution">
    <text evidence="4">The sequence shown here is derived from an EMBL/GenBank/DDBJ whole genome shotgun (WGS) entry which is preliminary data.</text>
</comment>
<evidence type="ECO:0000259" key="2">
    <source>
        <dbReference type="Pfam" id="PF07727"/>
    </source>
</evidence>
<feature type="compositionally biased region" description="Polar residues" evidence="1">
    <location>
        <begin position="254"/>
        <end position="266"/>
    </location>
</feature>
<feature type="compositionally biased region" description="Low complexity" evidence="1">
    <location>
        <begin position="271"/>
        <end position="283"/>
    </location>
</feature>
<proteinExistence type="predicted"/>
<dbReference type="Pfam" id="PF13976">
    <property type="entry name" value="gag_pre-integrs"/>
    <property type="match status" value="1"/>
</dbReference>
<feature type="region of interest" description="Disordered" evidence="1">
    <location>
        <begin position="840"/>
        <end position="874"/>
    </location>
</feature>
<dbReference type="PANTHER" id="PTHR34222:SF99">
    <property type="entry name" value="PROTEIN, PUTATIVE-RELATED"/>
    <property type="match status" value="1"/>
</dbReference>
<evidence type="ECO:0000256" key="1">
    <source>
        <dbReference type="SAM" id="MobiDB-lite"/>
    </source>
</evidence>
<feature type="domain" description="Reverse transcriptase Ty1/copia-type" evidence="2">
    <location>
        <begin position="515"/>
        <end position="571"/>
    </location>
</feature>
<dbReference type="Gene3D" id="3.30.420.10">
    <property type="entry name" value="Ribonuclease H-like superfamily/Ribonuclease H"/>
    <property type="match status" value="1"/>
</dbReference>
<evidence type="ECO:0000259" key="3">
    <source>
        <dbReference type="Pfam" id="PF13976"/>
    </source>
</evidence>
<feature type="region of interest" description="Disordered" evidence="1">
    <location>
        <begin position="377"/>
        <end position="420"/>
    </location>
</feature>
<protein>
    <submittedName>
        <fullName evidence="4">Ribonuclease H-like domain-containing protein</fullName>
    </submittedName>
</protein>
<dbReference type="InterPro" id="IPR025724">
    <property type="entry name" value="GAG-pre-integrase_dom"/>
</dbReference>
<feature type="region of interest" description="Disordered" evidence="1">
    <location>
        <begin position="254"/>
        <end position="284"/>
    </location>
</feature>
<dbReference type="InterPro" id="IPR036397">
    <property type="entry name" value="RNaseH_sf"/>
</dbReference>
<evidence type="ECO:0000313" key="4">
    <source>
        <dbReference type="EMBL" id="GEU85732.1"/>
    </source>
</evidence>
<dbReference type="CDD" id="cd09272">
    <property type="entry name" value="RNase_HI_RT_Ty1"/>
    <property type="match status" value="1"/>
</dbReference>
<name>A0A6L2NKX3_TANCI</name>
<accession>A0A6L2NKX3</accession>
<dbReference type="GO" id="GO:0003676">
    <property type="term" value="F:nucleic acid binding"/>
    <property type="evidence" value="ECO:0007669"/>
    <property type="project" value="InterPro"/>
</dbReference>
<reference evidence="4" key="1">
    <citation type="journal article" date="2019" name="Sci. Rep.">
        <title>Draft genome of Tanacetum cinerariifolium, the natural source of mosquito coil.</title>
        <authorList>
            <person name="Yamashiro T."/>
            <person name="Shiraishi A."/>
            <person name="Satake H."/>
            <person name="Nakayama K."/>
        </authorList>
    </citation>
    <scope>NUCLEOTIDE SEQUENCE</scope>
</reference>
<dbReference type="EMBL" id="BKCJ010009169">
    <property type="protein sequence ID" value="GEU85732.1"/>
    <property type="molecule type" value="Genomic_DNA"/>
</dbReference>
<feature type="domain" description="GAG-pre-integrase" evidence="3">
    <location>
        <begin position="706"/>
        <end position="773"/>
    </location>
</feature>
<dbReference type="AlphaFoldDB" id="A0A6L2NKX3"/>
<dbReference type="PANTHER" id="PTHR34222">
    <property type="entry name" value="GAG_PRE-INTEGRS DOMAIN-CONTAINING PROTEIN"/>
    <property type="match status" value="1"/>
</dbReference>
<feature type="compositionally biased region" description="Polar residues" evidence="1">
    <location>
        <begin position="399"/>
        <end position="408"/>
    </location>
</feature>
<dbReference type="InterPro" id="IPR013103">
    <property type="entry name" value="RVT_2"/>
</dbReference>
<dbReference type="Pfam" id="PF07727">
    <property type="entry name" value="RVT_2"/>
    <property type="match status" value="2"/>
</dbReference>
<gene>
    <name evidence="4" type="ORF">Tci_057710</name>
</gene>
<sequence>MRASKSILKVCTSRILVDARLKFQPKTEKASLVKEGFDRETLCFQLSPKVIEIIVNGNWAWLEHWYSKFLDLAILNVPILYPNLVVGIIWIDNDNNESGLSDFSGNQLFSAADLGNSLARLKVANYDKMLKLIQFLMGLDDIYQPIKSSILTREVLLEAKDAFLIISREESYRGIPSSSGTAKTQKAQASAFVSKQSDMNRSRNNNWSNNRNNVNRGVYDNLLCKNCGLKCHTIDRCFEIIGYPSGFKRNLNLKPNTNGDSKSNSGDFRKGSSNNSKTKTSGNVSFTNEQVMKLLSLLNDKGFAGQSNMAWFEKGRVLGTGNEFGDLYLFDKAYNKSTMANNSSLNLPNLDHEGPCENATDSEVTNFNFFDCVESDPKPKASISPNDDEEGSSCRDGSVHQSRPSHSLDQPKVGVDEQIPTLGSGSDLPIKYKSNGEVDRFKARFVAKGFRQKEGLDYEETFSHVVKMGTVRCLLSLVAQNEWDIYQIDINNDFLYGDLIEEVYMLPPPGTSKVEIAKFKHFLSNRFKIKDLGELKYFLGIEVFKVSDGLCLSQRKYCLELLQDFRISDFSGNQSLFAADLGNSIARLEVANYDKMLKLIQFLMGLDDIYQPIRSSILTREVLLEAKDAFLIISREESYRGIYFSSGTAKTQKAQAPAFVSKQSDMNRNRNNNWSNNRNNVNRGVYDNLLWFEKGRVLGTGSEFGGLYLFDKAYNKSTMANNIKFVSCFVYKEVWHCRLGHHANQVLKVLKGSLNLANLDHEGPCEVCHKAKQTRDSLPLSENELIIFGQLMHLDVWGPYKVISREGFRYFLTIVDDYSMSVWMYLIRSKDELFESDPISKASISPNDDEEGSSCRDGSVHQLRPSHSLDQPKVDEQIPTLGTSKVEIAKFKHFLSNRFKINDSGELIYFLGIEVFRVSGGLCLSQRIKKQVTLSKSLAEAKYKSMAVATCEIMWIVKIMSNLNIKNLLPAELYCDNMAAMQIAANPVMHEKTKHFDLDVHFIRENVYSWF</sequence>
<feature type="domain" description="Reverse transcriptase Ty1/copia-type" evidence="2">
    <location>
        <begin position="437"/>
        <end position="512"/>
    </location>
</feature>
<organism evidence="4">
    <name type="scientific">Tanacetum cinerariifolium</name>
    <name type="common">Dalmatian daisy</name>
    <name type="synonym">Chrysanthemum cinerariifolium</name>
    <dbReference type="NCBI Taxonomy" id="118510"/>
    <lineage>
        <taxon>Eukaryota</taxon>
        <taxon>Viridiplantae</taxon>
        <taxon>Streptophyta</taxon>
        <taxon>Embryophyta</taxon>
        <taxon>Tracheophyta</taxon>
        <taxon>Spermatophyta</taxon>
        <taxon>Magnoliopsida</taxon>
        <taxon>eudicotyledons</taxon>
        <taxon>Gunneridae</taxon>
        <taxon>Pentapetalae</taxon>
        <taxon>asterids</taxon>
        <taxon>campanulids</taxon>
        <taxon>Asterales</taxon>
        <taxon>Asteraceae</taxon>
        <taxon>Asteroideae</taxon>
        <taxon>Anthemideae</taxon>
        <taxon>Anthemidinae</taxon>
        <taxon>Tanacetum</taxon>
    </lineage>
</organism>